<evidence type="ECO:0008006" key="5">
    <source>
        <dbReference type="Google" id="ProtNLM"/>
    </source>
</evidence>
<keyword evidence="2" id="KW-1133">Transmembrane helix</keyword>
<accession>A0A1E5GR56</accession>
<gene>
    <name evidence="3" type="ORF">BCR23_10175</name>
</gene>
<evidence type="ECO:0000313" key="3">
    <source>
        <dbReference type="EMBL" id="OEG15194.1"/>
    </source>
</evidence>
<evidence type="ECO:0000313" key="4">
    <source>
        <dbReference type="Proteomes" id="UP000094764"/>
    </source>
</evidence>
<proteinExistence type="predicted"/>
<name>A0A1E5GR56_9ENTE</name>
<feature type="transmembrane region" description="Helical" evidence="2">
    <location>
        <begin position="89"/>
        <end position="108"/>
    </location>
</feature>
<feature type="transmembrane region" description="Helical" evidence="2">
    <location>
        <begin position="7"/>
        <end position="25"/>
    </location>
</feature>
<protein>
    <recommendedName>
        <fullName evidence="5">Gram-positive cocci surface proteins LPxTG domain-containing protein</fullName>
    </recommendedName>
</protein>
<sequence length="122" mass="12596">MKKKGWLIYSILSLFIVGTSLITSAREMNAADGGEAPTQGEITLFDDSSEAPKTSGSSEVQKSSDSVSGGSSSVKPKGKFPSTGELVKAGLSVGGLTLIAVAGIFLVMQKRNKAQENNGEGE</sequence>
<keyword evidence="2" id="KW-0812">Transmembrane</keyword>
<dbReference type="STRING" id="903983.BCR23_10175"/>
<comment type="caution">
    <text evidence="3">The sequence shown here is derived from an EMBL/GenBank/DDBJ whole genome shotgun (WGS) entry which is preliminary data.</text>
</comment>
<evidence type="ECO:0000256" key="2">
    <source>
        <dbReference type="SAM" id="Phobius"/>
    </source>
</evidence>
<reference evidence="4" key="1">
    <citation type="submission" date="2016-09" db="EMBL/GenBank/DDBJ databases">
        <authorList>
            <person name="Gulvik C.A."/>
        </authorList>
    </citation>
    <scope>NUCLEOTIDE SEQUENCE [LARGE SCALE GENOMIC DNA]</scope>
    <source>
        <strain evidence="4">LMG 26306</strain>
    </source>
</reference>
<dbReference type="RefSeq" id="WP_069635683.1">
    <property type="nucleotide sequence ID" value="NZ_JXKZ01000005.1"/>
</dbReference>
<dbReference type="EMBL" id="MIKB01000016">
    <property type="protein sequence ID" value="OEG15194.1"/>
    <property type="molecule type" value="Genomic_DNA"/>
</dbReference>
<dbReference type="AlphaFoldDB" id="A0A1E5GR56"/>
<evidence type="ECO:0000256" key="1">
    <source>
        <dbReference type="SAM" id="MobiDB-lite"/>
    </source>
</evidence>
<dbReference type="Proteomes" id="UP000094764">
    <property type="component" value="Unassembled WGS sequence"/>
</dbReference>
<keyword evidence="4" id="KW-1185">Reference proteome</keyword>
<dbReference type="NCBIfam" id="TIGR01167">
    <property type="entry name" value="LPXTG_anchor"/>
    <property type="match status" value="1"/>
</dbReference>
<feature type="region of interest" description="Disordered" evidence="1">
    <location>
        <begin position="30"/>
        <end position="83"/>
    </location>
</feature>
<organism evidence="3 4">
    <name type="scientific">Enterococcus quebecensis</name>
    <dbReference type="NCBI Taxonomy" id="903983"/>
    <lineage>
        <taxon>Bacteria</taxon>
        <taxon>Bacillati</taxon>
        <taxon>Bacillota</taxon>
        <taxon>Bacilli</taxon>
        <taxon>Lactobacillales</taxon>
        <taxon>Enterococcaceae</taxon>
        <taxon>Enterococcus</taxon>
    </lineage>
</organism>
<keyword evidence="2" id="KW-0472">Membrane</keyword>
<feature type="compositionally biased region" description="Low complexity" evidence="1">
    <location>
        <begin position="55"/>
        <end position="82"/>
    </location>
</feature>